<name>A0A409W8E5_9AGAR</name>
<feature type="compositionally biased region" description="Polar residues" evidence="1">
    <location>
        <begin position="66"/>
        <end position="84"/>
    </location>
</feature>
<keyword evidence="3" id="KW-1185">Reference proteome</keyword>
<feature type="region of interest" description="Disordered" evidence="1">
    <location>
        <begin position="47"/>
        <end position="84"/>
    </location>
</feature>
<dbReference type="AlphaFoldDB" id="A0A409W8E5"/>
<reference evidence="2 3" key="1">
    <citation type="journal article" date="2018" name="Evol. Lett.">
        <title>Horizontal gene cluster transfer increased hallucinogenic mushroom diversity.</title>
        <authorList>
            <person name="Reynolds H.T."/>
            <person name="Vijayakumar V."/>
            <person name="Gluck-Thaler E."/>
            <person name="Korotkin H.B."/>
            <person name="Matheny P.B."/>
            <person name="Slot J.C."/>
        </authorList>
    </citation>
    <scope>NUCLEOTIDE SEQUENCE [LARGE SCALE GENOMIC DNA]</scope>
    <source>
        <strain evidence="2 3">2629</strain>
    </source>
</reference>
<comment type="caution">
    <text evidence="2">The sequence shown here is derived from an EMBL/GenBank/DDBJ whole genome shotgun (WGS) entry which is preliminary data.</text>
</comment>
<gene>
    <name evidence="2" type="ORF">CVT24_003668</name>
</gene>
<dbReference type="Proteomes" id="UP000284842">
    <property type="component" value="Unassembled WGS sequence"/>
</dbReference>
<evidence type="ECO:0000256" key="1">
    <source>
        <dbReference type="SAM" id="MobiDB-lite"/>
    </source>
</evidence>
<evidence type="ECO:0000313" key="2">
    <source>
        <dbReference type="EMBL" id="PPQ74799.1"/>
    </source>
</evidence>
<evidence type="ECO:0000313" key="3">
    <source>
        <dbReference type="Proteomes" id="UP000284842"/>
    </source>
</evidence>
<proteinExistence type="predicted"/>
<protein>
    <submittedName>
        <fullName evidence="2">Uncharacterized protein</fullName>
    </submittedName>
</protein>
<dbReference type="EMBL" id="NHTK01005725">
    <property type="protein sequence ID" value="PPQ74799.1"/>
    <property type="molecule type" value="Genomic_DNA"/>
</dbReference>
<accession>A0A409W8E5</accession>
<sequence>MFLGFKFKHIFRSKAKDGIPTIPSLTAAGPDVIEDVVLPTTLIHDIGASTPPSSPTDDVHLPDPTPNSGWQDDASSVTPTRSSSRNHTALKSSIMLFNLVLPIAEVFTPLKAAIGALLASAKLLDQRNANIEAVEDLLCRADDILALLSAHVQEDRTQDGAQRSIFLTGISRSLTRRILGIVQRLNKVAQMNSFRIEEVSSALESAKSELDRCVEIAMVRLLSSYYRTQGLSTRVL</sequence>
<organism evidence="2 3">
    <name type="scientific">Panaeolus cyanescens</name>
    <dbReference type="NCBI Taxonomy" id="181874"/>
    <lineage>
        <taxon>Eukaryota</taxon>
        <taxon>Fungi</taxon>
        <taxon>Dikarya</taxon>
        <taxon>Basidiomycota</taxon>
        <taxon>Agaricomycotina</taxon>
        <taxon>Agaricomycetes</taxon>
        <taxon>Agaricomycetidae</taxon>
        <taxon>Agaricales</taxon>
        <taxon>Agaricineae</taxon>
        <taxon>Galeropsidaceae</taxon>
        <taxon>Panaeolus</taxon>
    </lineage>
</organism>
<dbReference type="InParanoid" id="A0A409W8E5"/>
<dbReference type="OrthoDB" id="3125758at2759"/>